<dbReference type="PANTHER" id="PTHR21087:SF16">
    <property type="entry name" value="SHIKIMATE KINASE 1, CHLOROPLASTIC"/>
    <property type="match status" value="1"/>
</dbReference>
<evidence type="ECO:0000256" key="5">
    <source>
        <dbReference type="ARBA" id="ARBA00022679"/>
    </source>
</evidence>
<keyword evidence="11" id="KW-0963">Cytoplasm</keyword>
<dbReference type="Gene3D" id="3.40.50.300">
    <property type="entry name" value="P-loop containing nucleotide triphosphate hydrolases"/>
    <property type="match status" value="1"/>
</dbReference>
<sequence>MKSIYLIGFMGSGKTTVANGLSQAFTKEVLDTDEIIVQKYHQSIPEIFQQKGESTFREYESSVLFQTPTEDTIIATGGGIIEKGSNRKWLKENGISVFLKTSWEEINQRLINDTDRPIWNNQSRNKRILLEERIPKYEEVADIIVHTDGKSIGDIVKEIQDKLLEMNKSI</sequence>
<dbReference type="AlphaFoldDB" id="A0A317KYW0"/>
<evidence type="ECO:0000256" key="8">
    <source>
        <dbReference type="ARBA" id="ARBA00022840"/>
    </source>
</evidence>
<evidence type="ECO:0000256" key="10">
    <source>
        <dbReference type="ARBA" id="ARBA00048567"/>
    </source>
</evidence>
<keyword evidence="8 11" id="KW-0067">ATP-binding</keyword>
<protein>
    <recommendedName>
        <fullName evidence="3 11">Shikimate kinase</fullName>
        <shortName evidence="11">SK</shortName>
        <ecNumber evidence="3 11">2.7.1.71</ecNumber>
    </recommendedName>
</protein>
<keyword evidence="11" id="KW-0460">Magnesium</keyword>
<keyword evidence="6 11" id="KW-0547">Nucleotide-binding</keyword>
<feature type="binding site" evidence="11">
    <location>
        <position position="133"/>
    </location>
    <ligand>
        <name>substrate</name>
    </ligand>
</feature>
<accession>A0A317KYW0</accession>
<dbReference type="GO" id="GO:0005524">
    <property type="term" value="F:ATP binding"/>
    <property type="evidence" value="ECO:0007669"/>
    <property type="project" value="UniProtKB-UniRule"/>
</dbReference>
<organism evidence="12 13">
    <name type="scientific">Gracilibacillus dipsosauri</name>
    <dbReference type="NCBI Taxonomy" id="178340"/>
    <lineage>
        <taxon>Bacteria</taxon>
        <taxon>Bacillati</taxon>
        <taxon>Bacillota</taxon>
        <taxon>Bacilli</taxon>
        <taxon>Bacillales</taxon>
        <taxon>Bacillaceae</taxon>
        <taxon>Gracilibacillus</taxon>
    </lineage>
</organism>
<evidence type="ECO:0000313" key="13">
    <source>
        <dbReference type="Proteomes" id="UP000245624"/>
    </source>
</evidence>
<reference evidence="12 13" key="1">
    <citation type="submission" date="2018-05" db="EMBL/GenBank/DDBJ databases">
        <title>Genomic analysis of Gracilibacillus dipsosauri DD1 reveals novel features of a salt-tolerant amylase.</title>
        <authorList>
            <person name="Deutch C.E."/>
            <person name="Yang S."/>
        </authorList>
    </citation>
    <scope>NUCLEOTIDE SEQUENCE [LARGE SCALE GENOMIC DNA]</scope>
    <source>
        <strain evidence="12 13">DD1</strain>
    </source>
</reference>
<gene>
    <name evidence="11" type="primary">aroK</name>
    <name evidence="12" type="ORF">DLJ74_08835</name>
</gene>
<dbReference type="GO" id="GO:0008652">
    <property type="term" value="P:amino acid biosynthetic process"/>
    <property type="evidence" value="ECO:0007669"/>
    <property type="project" value="UniProtKB-KW"/>
</dbReference>
<dbReference type="PRINTS" id="PR01100">
    <property type="entry name" value="SHIKIMTKNASE"/>
</dbReference>
<dbReference type="RefSeq" id="WP_109984185.1">
    <property type="nucleotide sequence ID" value="NZ_QGTD01000008.1"/>
</dbReference>
<comment type="similarity">
    <text evidence="2 11">Belongs to the shikimate kinase family.</text>
</comment>
<keyword evidence="4 11" id="KW-0028">Amino-acid biosynthesis</keyword>
<evidence type="ECO:0000256" key="4">
    <source>
        <dbReference type="ARBA" id="ARBA00022605"/>
    </source>
</evidence>
<comment type="subunit">
    <text evidence="11">Monomer.</text>
</comment>
<proteinExistence type="inferred from homology"/>
<comment type="subcellular location">
    <subcellularLocation>
        <location evidence="11">Cytoplasm</location>
    </subcellularLocation>
</comment>
<feature type="binding site" evidence="11">
    <location>
        <position position="78"/>
    </location>
    <ligand>
        <name>substrate</name>
    </ligand>
</feature>
<dbReference type="SUPFAM" id="SSF52540">
    <property type="entry name" value="P-loop containing nucleoside triphosphate hydrolases"/>
    <property type="match status" value="1"/>
</dbReference>
<dbReference type="InterPro" id="IPR023000">
    <property type="entry name" value="Shikimate_kinase_CS"/>
</dbReference>
<comment type="pathway">
    <text evidence="1 11">Metabolic intermediate biosynthesis; chorismate biosynthesis; chorismate from D-erythrose 4-phosphate and phosphoenolpyruvate: step 5/7.</text>
</comment>
<evidence type="ECO:0000256" key="11">
    <source>
        <dbReference type="HAMAP-Rule" id="MF_00109"/>
    </source>
</evidence>
<name>A0A317KYW0_9BACI</name>
<keyword evidence="9 11" id="KW-0057">Aromatic amino acid biosynthesis</keyword>
<feature type="binding site" evidence="11">
    <location>
        <position position="57"/>
    </location>
    <ligand>
        <name>substrate</name>
    </ligand>
</feature>
<dbReference type="InterPro" id="IPR027417">
    <property type="entry name" value="P-loop_NTPase"/>
</dbReference>
<dbReference type="OrthoDB" id="9800332at2"/>
<evidence type="ECO:0000313" key="12">
    <source>
        <dbReference type="EMBL" id="PWU68533.1"/>
    </source>
</evidence>
<dbReference type="InterPro" id="IPR031322">
    <property type="entry name" value="Shikimate/glucono_kinase"/>
</dbReference>
<evidence type="ECO:0000256" key="7">
    <source>
        <dbReference type="ARBA" id="ARBA00022777"/>
    </source>
</evidence>
<comment type="cofactor">
    <cofactor evidence="11">
        <name>Mg(2+)</name>
        <dbReference type="ChEBI" id="CHEBI:18420"/>
    </cofactor>
    <text evidence="11">Binds 1 Mg(2+) ion per subunit.</text>
</comment>
<dbReference type="InterPro" id="IPR000623">
    <property type="entry name" value="Shikimate_kinase/TSH1"/>
</dbReference>
<evidence type="ECO:0000256" key="9">
    <source>
        <dbReference type="ARBA" id="ARBA00023141"/>
    </source>
</evidence>
<evidence type="ECO:0000256" key="6">
    <source>
        <dbReference type="ARBA" id="ARBA00022741"/>
    </source>
</evidence>
<comment type="catalytic activity">
    <reaction evidence="10 11">
        <text>shikimate + ATP = 3-phosphoshikimate + ADP + H(+)</text>
        <dbReference type="Rhea" id="RHEA:13121"/>
        <dbReference type="ChEBI" id="CHEBI:15378"/>
        <dbReference type="ChEBI" id="CHEBI:30616"/>
        <dbReference type="ChEBI" id="CHEBI:36208"/>
        <dbReference type="ChEBI" id="CHEBI:145989"/>
        <dbReference type="ChEBI" id="CHEBI:456216"/>
        <dbReference type="EC" id="2.7.1.71"/>
    </reaction>
</comment>
<dbReference type="GO" id="GO:0009423">
    <property type="term" value="P:chorismate biosynthetic process"/>
    <property type="evidence" value="ECO:0007669"/>
    <property type="project" value="UniProtKB-UniRule"/>
</dbReference>
<keyword evidence="11" id="KW-0479">Metal-binding</keyword>
<keyword evidence="5 11" id="KW-0808">Transferase</keyword>
<keyword evidence="7 11" id="KW-0418">Kinase</keyword>
<feature type="binding site" evidence="11">
    <location>
        <position position="33"/>
    </location>
    <ligand>
        <name>substrate</name>
    </ligand>
</feature>
<evidence type="ECO:0000256" key="2">
    <source>
        <dbReference type="ARBA" id="ARBA00006997"/>
    </source>
</evidence>
<evidence type="ECO:0000256" key="1">
    <source>
        <dbReference type="ARBA" id="ARBA00004842"/>
    </source>
</evidence>
<dbReference type="HAMAP" id="MF_00109">
    <property type="entry name" value="Shikimate_kinase"/>
    <property type="match status" value="1"/>
</dbReference>
<dbReference type="CDD" id="cd00464">
    <property type="entry name" value="SK"/>
    <property type="match status" value="1"/>
</dbReference>
<dbReference type="UniPathway" id="UPA00053">
    <property type="reaction ID" value="UER00088"/>
</dbReference>
<dbReference type="GO" id="GO:0000287">
    <property type="term" value="F:magnesium ion binding"/>
    <property type="evidence" value="ECO:0007669"/>
    <property type="project" value="UniProtKB-UniRule"/>
</dbReference>
<feature type="binding site" evidence="11">
    <location>
        <position position="116"/>
    </location>
    <ligand>
        <name>ATP</name>
        <dbReference type="ChEBI" id="CHEBI:30616"/>
    </ligand>
</feature>
<evidence type="ECO:0000256" key="3">
    <source>
        <dbReference type="ARBA" id="ARBA00012154"/>
    </source>
</evidence>
<dbReference type="GO" id="GO:0009073">
    <property type="term" value="P:aromatic amino acid family biosynthetic process"/>
    <property type="evidence" value="ECO:0007669"/>
    <property type="project" value="UniProtKB-KW"/>
</dbReference>
<comment type="caution">
    <text evidence="12">The sequence shown here is derived from an EMBL/GenBank/DDBJ whole genome shotgun (WGS) entry which is preliminary data.</text>
</comment>
<feature type="binding site" evidence="11">
    <location>
        <position position="15"/>
    </location>
    <ligand>
        <name>Mg(2+)</name>
        <dbReference type="ChEBI" id="CHEBI:18420"/>
    </ligand>
</feature>
<dbReference type="GO" id="GO:0005829">
    <property type="term" value="C:cytosol"/>
    <property type="evidence" value="ECO:0007669"/>
    <property type="project" value="TreeGrafter"/>
</dbReference>
<dbReference type="Pfam" id="PF01202">
    <property type="entry name" value="SKI"/>
    <property type="match status" value="1"/>
</dbReference>
<comment type="caution">
    <text evidence="11">Lacks conserved residue(s) required for the propagation of feature annotation.</text>
</comment>
<dbReference type="GO" id="GO:0004765">
    <property type="term" value="F:shikimate kinase activity"/>
    <property type="evidence" value="ECO:0007669"/>
    <property type="project" value="UniProtKB-UniRule"/>
</dbReference>
<feature type="binding site" evidence="11">
    <location>
        <begin position="11"/>
        <end position="16"/>
    </location>
    <ligand>
        <name>ATP</name>
        <dbReference type="ChEBI" id="CHEBI:30616"/>
    </ligand>
</feature>
<dbReference type="EMBL" id="QGTD01000008">
    <property type="protein sequence ID" value="PWU68533.1"/>
    <property type="molecule type" value="Genomic_DNA"/>
</dbReference>
<keyword evidence="13" id="KW-1185">Reference proteome</keyword>
<dbReference type="PROSITE" id="PS01128">
    <property type="entry name" value="SHIKIMATE_KINASE"/>
    <property type="match status" value="1"/>
</dbReference>
<dbReference type="EC" id="2.7.1.71" evidence="3 11"/>
<comment type="function">
    <text evidence="11">Catalyzes the specific phosphorylation of the 3-hydroxyl group of shikimic acid using ATP as a cosubstrate.</text>
</comment>
<dbReference type="Proteomes" id="UP000245624">
    <property type="component" value="Unassembled WGS sequence"/>
</dbReference>
<dbReference type="PANTHER" id="PTHR21087">
    <property type="entry name" value="SHIKIMATE KINASE"/>
    <property type="match status" value="1"/>
</dbReference>